<evidence type="ECO:0000259" key="10">
    <source>
        <dbReference type="PROSITE" id="PS50102"/>
    </source>
</evidence>
<evidence type="ECO:0000256" key="4">
    <source>
        <dbReference type="ARBA" id="ARBA00023136"/>
    </source>
</evidence>
<dbReference type="SUPFAM" id="SSF103473">
    <property type="entry name" value="MFS general substrate transporter"/>
    <property type="match status" value="1"/>
</dbReference>
<dbReference type="Gene3D" id="4.10.60.10">
    <property type="entry name" value="Zinc finger, CCHC-type"/>
    <property type="match status" value="1"/>
</dbReference>
<dbReference type="Pfam" id="PF00098">
    <property type="entry name" value="zf-CCHC"/>
    <property type="match status" value="1"/>
</dbReference>
<feature type="transmembrane region" description="Helical" evidence="9">
    <location>
        <begin position="467"/>
        <end position="487"/>
    </location>
</feature>
<evidence type="ECO:0000256" key="1">
    <source>
        <dbReference type="ARBA" id="ARBA00004141"/>
    </source>
</evidence>
<proteinExistence type="inferred from homology"/>
<dbReference type="PANTHER" id="PTHR21576:SF122">
    <property type="entry name" value="MFS TRANSPORTER"/>
    <property type="match status" value="1"/>
</dbReference>
<evidence type="ECO:0000256" key="3">
    <source>
        <dbReference type="ARBA" id="ARBA00022989"/>
    </source>
</evidence>
<dbReference type="Pfam" id="PF00076">
    <property type="entry name" value="RRM_1"/>
    <property type="match status" value="1"/>
</dbReference>
<evidence type="ECO:0000256" key="5">
    <source>
        <dbReference type="ARBA" id="ARBA00044504"/>
    </source>
</evidence>
<feature type="domain" description="CCHC-type" evidence="11">
    <location>
        <begin position="147"/>
        <end position="162"/>
    </location>
</feature>
<dbReference type="InterPro" id="IPR010658">
    <property type="entry name" value="Nodulin-like"/>
</dbReference>
<dbReference type="PROSITE" id="PS50102">
    <property type="entry name" value="RRM"/>
    <property type="match status" value="1"/>
</dbReference>
<accession>A0A5J4ZGW9</accession>
<name>A0A5J4ZGW9_9ASTE</name>
<dbReference type="SMART" id="SM00343">
    <property type="entry name" value="ZnF_C2HC"/>
    <property type="match status" value="1"/>
</dbReference>
<keyword evidence="7" id="KW-0694">RNA-binding</keyword>
<dbReference type="GO" id="GO:0008270">
    <property type="term" value="F:zinc ion binding"/>
    <property type="evidence" value="ECO:0007669"/>
    <property type="project" value="UniProtKB-KW"/>
</dbReference>
<keyword evidence="6" id="KW-0863">Zinc-finger</keyword>
<feature type="compositionally biased region" description="Basic and acidic residues" evidence="8">
    <location>
        <begin position="246"/>
        <end position="256"/>
    </location>
</feature>
<evidence type="ECO:0000256" key="9">
    <source>
        <dbReference type="SAM" id="Phobius"/>
    </source>
</evidence>
<evidence type="ECO:0000259" key="11">
    <source>
        <dbReference type="PROSITE" id="PS50158"/>
    </source>
</evidence>
<feature type="transmembrane region" description="Helical" evidence="9">
    <location>
        <begin position="306"/>
        <end position="328"/>
    </location>
</feature>
<dbReference type="InterPro" id="IPR000504">
    <property type="entry name" value="RRM_dom"/>
</dbReference>
<dbReference type="SMART" id="SM00360">
    <property type="entry name" value="RRM"/>
    <property type="match status" value="1"/>
</dbReference>
<protein>
    <recommendedName>
        <fullName evidence="14">CCHC-type domain-containing protein</fullName>
    </recommendedName>
</protein>
<feature type="domain" description="RRM" evidence="10">
    <location>
        <begin position="33"/>
        <end position="111"/>
    </location>
</feature>
<evidence type="ECO:0000256" key="7">
    <source>
        <dbReference type="PROSITE-ProRule" id="PRU00176"/>
    </source>
</evidence>
<keyword evidence="2 9" id="KW-0812">Transmembrane</keyword>
<dbReference type="Pfam" id="PF06813">
    <property type="entry name" value="Nodulin-like"/>
    <property type="match status" value="1"/>
</dbReference>
<sequence length="592" mass="65606">MSRSLEMCSSECVVVHEGRREKRLVLMDGREENRIFVGGLGWNTTERHLEEAFGRYGKILESVVMVERGTGRPCVFGFITFADRRAMEDAIREMHGREVDGRVISVNKAQPKMGGEELGYGYDEKRISGGRESYRGGDRRPVGVSDCFKCGRPGHFARECPSAGGGSDRFSTHSRFGGGGGRGDRFGVDCNNDRFDGGRYGEREHVDSRDSRYAGRDRYINDRYQPSGDRFEADRYVDWEPQTGYAKDRGYSRDGGPRNTGNRYGSGGQNRFDRGSYRDRAGPYDHPVAELGEMSSFGLHVLTSRWFTVFASILIMSVNGATYMFGLYSGDIKSSLGYDQTTLNLVSFFKDLGGNLGLVSGLINEVTPPWVVLLIGAIMNFSGYFMIWLSITGRIAKPHIWQMCLYIWIGADSQAFANTGSLITCVKNFPARRGIVLGLLKGFVGLSGAIMTQFYHALHGNNSESLILMIGWLPAAVSLVFLPIIRLMKAAPPANELKIFYHLLYISLSLAGFLMVIIIIQNRLIFSRLEYGGSASVVLILLFTPLGVVIKDEFNMWKSKQLMLNDSNNLSRVELATPGSAIRAATSTASSG</sequence>
<dbReference type="InterPro" id="IPR001878">
    <property type="entry name" value="Znf_CCHC"/>
</dbReference>
<feature type="transmembrane region" description="Helical" evidence="9">
    <location>
        <begin position="370"/>
        <end position="391"/>
    </location>
</feature>
<dbReference type="GO" id="GO:0003723">
    <property type="term" value="F:RNA binding"/>
    <property type="evidence" value="ECO:0007669"/>
    <property type="project" value="UniProtKB-UniRule"/>
</dbReference>
<dbReference type="InterPro" id="IPR036875">
    <property type="entry name" value="Znf_CCHC_sf"/>
</dbReference>
<dbReference type="SUPFAM" id="SSF54928">
    <property type="entry name" value="RNA-binding domain, RBD"/>
    <property type="match status" value="1"/>
</dbReference>
<keyword evidence="4 9" id="KW-0472">Membrane</keyword>
<dbReference type="OrthoDB" id="410267at2759"/>
<feature type="transmembrane region" description="Helical" evidence="9">
    <location>
        <begin position="435"/>
        <end position="455"/>
    </location>
</feature>
<evidence type="ECO:0000256" key="8">
    <source>
        <dbReference type="SAM" id="MobiDB-lite"/>
    </source>
</evidence>
<reference evidence="12 13" key="1">
    <citation type="submission" date="2019-09" db="EMBL/GenBank/DDBJ databases">
        <title>A chromosome-level genome assembly of the Chinese tupelo Nyssa sinensis.</title>
        <authorList>
            <person name="Yang X."/>
            <person name="Kang M."/>
            <person name="Yang Y."/>
            <person name="Xiong H."/>
            <person name="Wang M."/>
            <person name="Zhang Z."/>
            <person name="Wang Z."/>
            <person name="Wu H."/>
            <person name="Ma T."/>
            <person name="Liu J."/>
            <person name="Xi Z."/>
        </authorList>
    </citation>
    <scope>NUCLEOTIDE SEQUENCE [LARGE SCALE GENOMIC DNA]</scope>
    <source>
        <strain evidence="12">J267</strain>
        <tissue evidence="12">Leaf</tissue>
    </source>
</reference>
<keyword evidence="6" id="KW-0862">Zinc</keyword>
<dbReference type="Proteomes" id="UP000325577">
    <property type="component" value="Linkage Group LG8"/>
</dbReference>
<dbReference type="InterPro" id="IPR012677">
    <property type="entry name" value="Nucleotide-bd_a/b_plait_sf"/>
</dbReference>
<comment type="similarity">
    <text evidence="5">Belongs to the major facilitator superfamily. Phosphate:H(+) symporter (TC 2.A.1.9) family.</text>
</comment>
<evidence type="ECO:0000313" key="12">
    <source>
        <dbReference type="EMBL" id="KAA8516581.1"/>
    </source>
</evidence>
<dbReference type="Gene3D" id="3.30.70.330">
    <property type="match status" value="1"/>
</dbReference>
<feature type="transmembrane region" description="Helical" evidence="9">
    <location>
        <begin position="532"/>
        <end position="550"/>
    </location>
</feature>
<evidence type="ECO:0000256" key="2">
    <source>
        <dbReference type="ARBA" id="ARBA00022692"/>
    </source>
</evidence>
<keyword evidence="3 9" id="KW-1133">Transmembrane helix</keyword>
<dbReference type="SUPFAM" id="SSF57756">
    <property type="entry name" value="Retrovirus zinc finger-like domains"/>
    <property type="match status" value="1"/>
</dbReference>
<keyword evidence="6" id="KW-0479">Metal-binding</keyword>
<feature type="transmembrane region" description="Helical" evidence="9">
    <location>
        <begin position="499"/>
        <end position="520"/>
    </location>
</feature>
<evidence type="ECO:0008006" key="14">
    <source>
        <dbReference type="Google" id="ProtNLM"/>
    </source>
</evidence>
<keyword evidence="13" id="KW-1185">Reference proteome</keyword>
<comment type="subcellular location">
    <subcellularLocation>
        <location evidence="1">Membrane</location>
        <topology evidence="1">Multi-pass membrane protein</topology>
    </subcellularLocation>
</comment>
<dbReference type="AlphaFoldDB" id="A0A5J4ZGW9"/>
<dbReference type="EMBL" id="CM018051">
    <property type="protein sequence ID" value="KAA8516581.1"/>
    <property type="molecule type" value="Genomic_DNA"/>
</dbReference>
<dbReference type="PANTHER" id="PTHR21576">
    <property type="entry name" value="UNCHARACTERIZED NODULIN-LIKE PROTEIN"/>
    <property type="match status" value="1"/>
</dbReference>
<organism evidence="12 13">
    <name type="scientific">Nyssa sinensis</name>
    <dbReference type="NCBI Taxonomy" id="561372"/>
    <lineage>
        <taxon>Eukaryota</taxon>
        <taxon>Viridiplantae</taxon>
        <taxon>Streptophyta</taxon>
        <taxon>Embryophyta</taxon>
        <taxon>Tracheophyta</taxon>
        <taxon>Spermatophyta</taxon>
        <taxon>Magnoliopsida</taxon>
        <taxon>eudicotyledons</taxon>
        <taxon>Gunneridae</taxon>
        <taxon>Pentapetalae</taxon>
        <taxon>asterids</taxon>
        <taxon>Cornales</taxon>
        <taxon>Nyssaceae</taxon>
        <taxon>Nyssa</taxon>
    </lineage>
</organism>
<evidence type="ECO:0000313" key="13">
    <source>
        <dbReference type="Proteomes" id="UP000325577"/>
    </source>
</evidence>
<dbReference type="InterPro" id="IPR036259">
    <property type="entry name" value="MFS_trans_sf"/>
</dbReference>
<dbReference type="GO" id="GO:0016020">
    <property type="term" value="C:membrane"/>
    <property type="evidence" value="ECO:0007669"/>
    <property type="project" value="UniProtKB-SubCell"/>
</dbReference>
<gene>
    <name evidence="12" type="ORF">F0562_016913</name>
</gene>
<evidence type="ECO:0000256" key="6">
    <source>
        <dbReference type="PROSITE-ProRule" id="PRU00047"/>
    </source>
</evidence>
<dbReference type="InterPro" id="IPR035979">
    <property type="entry name" value="RBD_domain_sf"/>
</dbReference>
<feature type="region of interest" description="Disordered" evidence="8">
    <location>
        <begin position="246"/>
        <end position="279"/>
    </location>
</feature>
<dbReference type="PROSITE" id="PS50158">
    <property type="entry name" value="ZF_CCHC"/>
    <property type="match status" value="1"/>
</dbReference>